<reference evidence="1 2" key="1">
    <citation type="submission" date="2017-04" db="EMBL/GenBank/DDBJ databases">
        <title>Draft genome sequence of Tuber borchii Vittad., a whitish edible truffle.</title>
        <authorList>
            <consortium name="DOE Joint Genome Institute"/>
            <person name="Murat C."/>
            <person name="Kuo A."/>
            <person name="Barry K.W."/>
            <person name="Clum A."/>
            <person name="Dockter R.B."/>
            <person name="Fauchery L."/>
            <person name="Iotti M."/>
            <person name="Kohler A."/>
            <person name="Labutti K."/>
            <person name="Lindquist E.A."/>
            <person name="Lipzen A."/>
            <person name="Ohm R.A."/>
            <person name="Wang M."/>
            <person name="Grigoriev I.V."/>
            <person name="Zambonelli A."/>
            <person name="Martin F.M."/>
        </authorList>
    </citation>
    <scope>NUCLEOTIDE SEQUENCE [LARGE SCALE GENOMIC DNA]</scope>
    <source>
        <strain evidence="1 2">Tbo3840</strain>
    </source>
</reference>
<dbReference type="Proteomes" id="UP000244722">
    <property type="component" value="Unassembled WGS sequence"/>
</dbReference>
<dbReference type="AlphaFoldDB" id="A0A2T6ZZ26"/>
<accession>A0A2T6ZZ26</accession>
<sequence length="61" mass="7145">MKICVAVRFASMEEPEGGWKRGTSWPYNVEVLIMLMKRFCFVINCMEGERLLVYIYSDNCS</sequence>
<protein>
    <submittedName>
        <fullName evidence="1">Uncharacterized protein</fullName>
    </submittedName>
</protein>
<feature type="non-terminal residue" evidence="1">
    <location>
        <position position="61"/>
    </location>
</feature>
<proteinExistence type="predicted"/>
<dbReference type="EMBL" id="NESQ01000058">
    <property type="protein sequence ID" value="PUU80742.1"/>
    <property type="molecule type" value="Genomic_DNA"/>
</dbReference>
<organism evidence="1 2">
    <name type="scientific">Tuber borchii</name>
    <name type="common">White truffle</name>
    <dbReference type="NCBI Taxonomy" id="42251"/>
    <lineage>
        <taxon>Eukaryota</taxon>
        <taxon>Fungi</taxon>
        <taxon>Dikarya</taxon>
        <taxon>Ascomycota</taxon>
        <taxon>Pezizomycotina</taxon>
        <taxon>Pezizomycetes</taxon>
        <taxon>Pezizales</taxon>
        <taxon>Tuberaceae</taxon>
        <taxon>Tuber</taxon>
    </lineage>
</organism>
<comment type="caution">
    <text evidence="1">The sequence shown here is derived from an EMBL/GenBank/DDBJ whole genome shotgun (WGS) entry which is preliminary data.</text>
</comment>
<evidence type="ECO:0000313" key="2">
    <source>
        <dbReference type="Proteomes" id="UP000244722"/>
    </source>
</evidence>
<keyword evidence="2" id="KW-1185">Reference proteome</keyword>
<name>A0A2T6ZZ26_TUBBO</name>
<evidence type="ECO:0000313" key="1">
    <source>
        <dbReference type="EMBL" id="PUU80742.1"/>
    </source>
</evidence>
<gene>
    <name evidence="1" type="ORF">B9Z19DRAFT_1078702</name>
</gene>